<evidence type="ECO:0000313" key="3">
    <source>
        <dbReference type="WBParaSite" id="HPBE_0002515101-mRNA-1"/>
    </source>
</evidence>
<dbReference type="EMBL" id="UZAH01037415">
    <property type="protein sequence ID" value="VDP49341.1"/>
    <property type="molecule type" value="Genomic_DNA"/>
</dbReference>
<dbReference type="Gene3D" id="3.60.10.10">
    <property type="entry name" value="Endonuclease/exonuclease/phosphatase"/>
    <property type="match status" value="1"/>
</dbReference>
<protein>
    <submittedName>
        <fullName evidence="3">Carn_acyltransf domain-containing protein</fullName>
    </submittedName>
</protein>
<sequence>MSVYAPQIGCPEHEDDFYFTLEEAIRSVPEGGYLSIAEDMNDGEKILNMAITYDLAVCSTFFAKRESQKVNYASGGRRTEVDHILVRRLALKTVRDVKVLPAEDVAQQHRPLVADLAIPLPSEPKSATSYEGGCSMQVFRIQLVP</sequence>
<reference evidence="3" key="2">
    <citation type="submission" date="2019-09" db="UniProtKB">
        <authorList>
            <consortium name="WormBaseParasite"/>
        </authorList>
    </citation>
    <scope>IDENTIFICATION</scope>
</reference>
<dbReference type="InterPro" id="IPR036691">
    <property type="entry name" value="Endo/exonu/phosph_ase_sf"/>
</dbReference>
<evidence type="ECO:0000313" key="2">
    <source>
        <dbReference type="Proteomes" id="UP000050761"/>
    </source>
</evidence>
<dbReference type="AlphaFoldDB" id="A0A183GR31"/>
<organism evidence="2 3">
    <name type="scientific">Heligmosomoides polygyrus</name>
    <name type="common">Parasitic roundworm</name>
    <dbReference type="NCBI Taxonomy" id="6339"/>
    <lineage>
        <taxon>Eukaryota</taxon>
        <taxon>Metazoa</taxon>
        <taxon>Ecdysozoa</taxon>
        <taxon>Nematoda</taxon>
        <taxon>Chromadorea</taxon>
        <taxon>Rhabditida</taxon>
        <taxon>Rhabditina</taxon>
        <taxon>Rhabditomorpha</taxon>
        <taxon>Strongyloidea</taxon>
        <taxon>Heligmosomidae</taxon>
        <taxon>Heligmosomoides</taxon>
    </lineage>
</organism>
<reference evidence="1 2" key="1">
    <citation type="submission" date="2018-11" db="EMBL/GenBank/DDBJ databases">
        <authorList>
            <consortium name="Pathogen Informatics"/>
        </authorList>
    </citation>
    <scope>NUCLEOTIDE SEQUENCE [LARGE SCALE GENOMIC DNA]</scope>
</reference>
<keyword evidence="2" id="KW-1185">Reference proteome</keyword>
<name>A0A183GR31_HELPZ</name>
<evidence type="ECO:0000313" key="1">
    <source>
        <dbReference type="EMBL" id="VDP49341.1"/>
    </source>
</evidence>
<proteinExistence type="predicted"/>
<dbReference type="OrthoDB" id="5863617at2759"/>
<gene>
    <name evidence="1" type="ORF">HPBE_LOCUS25150</name>
</gene>
<dbReference type="WBParaSite" id="HPBE_0002515101-mRNA-1">
    <property type="protein sequence ID" value="HPBE_0002515101-mRNA-1"/>
    <property type="gene ID" value="HPBE_0002515101"/>
</dbReference>
<accession>A0A3P8DZ53</accession>
<accession>A0A183GR31</accession>
<dbReference type="Proteomes" id="UP000050761">
    <property type="component" value="Unassembled WGS sequence"/>
</dbReference>